<dbReference type="Proteomes" id="UP000472755">
    <property type="component" value="Unassembled WGS sequence"/>
</dbReference>
<evidence type="ECO:0000313" key="2">
    <source>
        <dbReference type="Proteomes" id="UP000472755"/>
    </source>
</evidence>
<sequence>MLSEKKKPGAYSGYTQARKTANAKYEAETVERISLVVPKGHKADIKAHAEQRGESVNGFINRAIDEAMERDKGE</sequence>
<dbReference type="InterPro" id="IPR010985">
    <property type="entry name" value="Ribbon_hlx_hlx"/>
</dbReference>
<comment type="caution">
    <text evidence="1">The sequence shown here is derived from an EMBL/GenBank/DDBJ whole genome shotgun (WGS) entry which is preliminary data.</text>
</comment>
<dbReference type="SUPFAM" id="SSF47598">
    <property type="entry name" value="Ribbon-helix-helix"/>
    <property type="match status" value="1"/>
</dbReference>
<proteinExistence type="predicted"/>
<dbReference type="Gene3D" id="1.10.1220.10">
    <property type="entry name" value="Met repressor-like"/>
    <property type="match status" value="1"/>
</dbReference>
<dbReference type="AlphaFoldDB" id="A0A6L6LPB0"/>
<name>A0A6L6LPB0_9FIRM</name>
<dbReference type="EMBL" id="WMZU01000004">
    <property type="protein sequence ID" value="MTS26585.1"/>
    <property type="molecule type" value="Genomic_DNA"/>
</dbReference>
<organism evidence="1 2">
    <name type="scientific">Ruthenibacterium lactatiformans</name>
    <dbReference type="NCBI Taxonomy" id="1550024"/>
    <lineage>
        <taxon>Bacteria</taxon>
        <taxon>Bacillati</taxon>
        <taxon>Bacillota</taxon>
        <taxon>Clostridia</taxon>
        <taxon>Eubacteriales</taxon>
        <taxon>Oscillospiraceae</taxon>
        <taxon>Ruthenibacterium</taxon>
    </lineage>
</organism>
<dbReference type="GO" id="GO:0006355">
    <property type="term" value="P:regulation of DNA-templated transcription"/>
    <property type="evidence" value="ECO:0007669"/>
    <property type="project" value="InterPro"/>
</dbReference>
<dbReference type="InterPro" id="IPR013321">
    <property type="entry name" value="Arc_rbn_hlx_hlx"/>
</dbReference>
<gene>
    <name evidence="1" type="ORF">GMD59_04700</name>
</gene>
<evidence type="ECO:0008006" key="3">
    <source>
        <dbReference type="Google" id="ProtNLM"/>
    </source>
</evidence>
<dbReference type="RefSeq" id="WP_172726027.1">
    <property type="nucleotide sequence ID" value="NZ_CAQJQL010000136.1"/>
</dbReference>
<evidence type="ECO:0000313" key="1">
    <source>
        <dbReference type="EMBL" id="MTS26585.1"/>
    </source>
</evidence>
<accession>A0A6L6LPB0</accession>
<protein>
    <recommendedName>
        <fullName evidence="3">Arc family DNA-binding protein</fullName>
    </recommendedName>
</protein>
<reference evidence="1 2" key="1">
    <citation type="journal article" date="2019" name="Nat. Med.">
        <title>A library of human gut bacterial isolates paired with longitudinal multiomics data enables mechanistic microbiome research.</title>
        <authorList>
            <person name="Poyet M."/>
            <person name="Groussin M."/>
            <person name="Gibbons S.M."/>
            <person name="Avila-Pacheco J."/>
            <person name="Jiang X."/>
            <person name="Kearney S.M."/>
            <person name="Perrotta A.R."/>
            <person name="Berdy B."/>
            <person name="Zhao S."/>
            <person name="Lieberman T.D."/>
            <person name="Swanson P.K."/>
            <person name="Smith M."/>
            <person name="Roesemann S."/>
            <person name="Alexander J.E."/>
            <person name="Rich S.A."/>
            <person name="Livny J."/>
            <person name="Vlamakis H."/>
            <person name="Clish C."/>
            <person name="Bullock K."/>
            <person name="Deik A."/>
            <person name="Scott J."/>
            <person name="Pierce K.A."/>
            <person name="Xavier R.J."/>
            <person name="Alm E.J."/>
        </authorList>
    </citation>
    <scope>NUCLEOTIDE SEQUENCE [LARGE SCALE GENOMIC DNA]</scope>
    <source>
        <strain evidence="1 2">BIOML-A4</strain>
    </source>
</reference>